<evidence type="ECO:0000256" key="4">
    <source>
        <dbReference type="ARBA" id="ARBA00013208"/>
    </source>
</evidence>
<dbReference type="OrthoDB" id="10257561at2759"/>
<dbReference type="GO" id="GO:0005787">
    <property type="term" value="C:signal peptidase complex"/>
    <property type="evidence" value="ECO:0000318"/>
    <property type="project" value="GO_Central"/>
</dbReference>
<dbReference type="Gene3D" id="2.10.109.10">
    <property type="entry name" value="Umud Fragment, subunit A"/>
    <property type="match status" value="1"/>
</dbReference>
<evidence type="ECO:0000256" key="10">
    <source>
        <dbReference type="ARBA" id="ARBA00023136"/>
    </source>
</evidence>
<dbReference type="GO" id="GO:0008233">
    <property type="term" value="F:peptidase activity"/>
    <property type="evidence" value="ECO:0000318"/>
    <property type="project" value="GO_Central"/>
</dbReference>
<evidence type="ECO:0000256" key="8">
    <source>
        <dbReference type="ARBA" id="ARBA00022692"/>
    </source>
</evidence>
<organism evidence="13 14">
    <name type="scientific">Marchantia polymorpha</name>
    <name type="common">Common liverwort</name>
    <name type="synonym">Marchantia aquatica</name>
    <dbReference type="NCBI Taxonomy" id="3197"/>
    <lineage>
        <taxon>Eukaryota</taxon>
        <taxon>Viridiplantae</taxon>
        <taxon>Streptophyta</taxon>
        <taxon>Embryophyta</taxon>
        <taxon>Marchantiophyta</taxon>
        <taxon>Marchantiopsida</taxon>
        <taxon>Marchantiidae</taxon>
        <taxon>Marchantiales</taxon>
        <taxon>Marchantiaceae</taxon>
        <taxon>Marchantia</taxon>
    </lineage>
</organism>
<evidence type="ECO:0000256" key="7">
    <source>
        <dbReference type="ARBA" id="ARBA00022670"/>
    </source>
</evidence>
<evidence type="ECO:0000256" key="9">
    <source>
        <dbReference type="ARBA" id="ARBA00022989"/>
    </source>
</evidence>
<protein>
    <recommendedName>
        <fullName evidence="5">Signal peptidase complex catalytic subunit SEC11</fullName>
        <ecNumber evidence="4">3.4.21.89</ecNumber>
    </recommendedName>
    <alternativeName>
        <fullName evidence="6">Signal peptidase complex catalytic subunit sec11</fullName>
    </alternativeName>
</protein>
<dbReference type="EC" id="3.4.21.89" evidence="4"/>
<feature type="domain" description="Peptidase S24/S26A/S26B/S26C" evidence="12">
    <location>
        <begin position="41"/>
        <end position="105"/>
    </location>
</feature>
<dbReference type="PANTHER" id="PTHR10806:SF6">
    <property type="entry name" value="SIGNAL PEPTIDASE COMPLEX CATALYTIC SUBUNIT SEC11"/>
    <property type="match status" value="1"/>
</dbReference>
<dbReference type="InterPro" id="IPR036286">
    <property type="entry name" value="LexA/Signal_pep-like_sf"/>
</dbReference>
<dbReference type="InterPro" id="IPR001733">
    <property type="entry name" value="Peptidase_S26B"/>
</dbReference>
<dbReference type="GO" id="GO:0006465">
    <property type="term" value="P:signal peptide processing"/>
    <property type="evidence" value="ECO:0000318"/>
    <property type="project" value="GO_Central"/>
</dbReference>
<dbReference type="PANTHER" id="PTHR10806">
    <property type="entry name" value="SIGNAL PEPTIDASE COMPLEX CATALYTIC SUBUNIT SEC11"/>
    <property type="match status" value="1"/>
</dbReference>
<evidence type="ECO:0000313" key="14">
    <source>
        <dbReference type="Proteomes" id="UP000244005"/>
    </source>
</evidence>
<dbReference type="CDD" id="cd06462">
    <property type="entry name" value="Peptidase_S24_S26"/>
    <property type="match status" value="1"/>
</dbReference>
<reference evidence="14" key="1">
    <citation type="journal article" date="2017" name="Cell">
        <title>Insights into land plant evolution garnered from the Marchantia polymorpha genome.</title>
        <authorList>
            <person name="Bowman J.L."/>
            <person name="Kohchi T."/>
            <person name="Yamato K.T."/>
            <person name="Jenkins J."/>
            <person name="Shu S."/>
            <person name="Ishizaki K."/>
            <person name="Yamaoka S."/>
            <person name="Nishihama R."/>
            <person name="Nakamura Y."/>
            <person name="Berger F."/>
            <person name="Adam C."/>
            <person name="Aki S.S."/>
            <person name="Althoff F."/>
            <person name="Araki T."/>
            <person name="Arteaga-Vazquez M.A."/>
            <person name="Balasubrmanian S."/>
            <person name="Barry K."/>
            <person name="Bauer D."/>
            <person name="Boehm C.R."/>
            <person name="Briginshaw L."/>
            <person name="Caballero-Perez J."/>
            <person name="Catarino B."/>
            <person name="Chen F."/>
            <person name="Chiyoda S."/>
            <person name="Chovatia M."/>
            <person name="Davies K.M."/>
            <person name="Delmans M."/>
            <person name="Demura T."/>
            <person name="Dierschke T."/>
            <person name="Dolan L."/>
            <person name="Dorantes-Acosta A.E."/>
            <person name="Eklund D.M."/>
            <person name="Florent S.N."/>
            <person name="Flores-Sandoval E."/>
            <person name="Fujiyama A."/>
            <person name="Fukuzawa H."/>
            <person name="Galik B."/>
            <person name="Grimanelli D."/>
            <person name="Grimwood J."/>
            <person name="Grossniklaus U."/>
            <person name="Hamada T."/>
            <person name="Haseloff J."/>
            <person name="Hetherington A.J."/>
            <person name="Higo A."/>
            <person name="Hirakawa Y."/>
            <person name="Hundley H.N."/>
            <person name="Ikeda Y."/>
            <person name="Inoue K."/>
            <person name="Inoue S.I."/>
            <person name="Ishida S."/>
            <person name="Jia Q."/>
            <person name="Kakita M."/>
            <person name="Kanazawa T."/>
            <person name="Kawai Y."/>
            <person name="Kawashima T."/>
            <person name="Kennedy M."/>
            <person name="Kinose K."/>
            <person name="Kinoshita T."/>
            <person name="Kohara Y."/>
            <person name="Koide E."/>
            <person name="Komatsu K."/>
            <person name="Kopischke S."/>
            <person name="Kubo M."/>
            <person name="Kyozuka J."/>
            <person name="Lagercrantz U."/>
            <person name="Lin S.S."/>
            <person name="Lindquist E."/>
            <person name="Lipzen A.M."/>
            <person name="Lu C.W."/>
            <person name="De Luna E."/>
            <person name="Martienssen R.A."/>
            <person name="Minamino N."/>
            <person name="Mizutani M."/>
            <person name="Mizutani M."/>
            <person name="Mochizuki N."/>
            <person name="Monte I."/>
            <person name="Mosher R."/>
            <person name="Nagasaki H."/>
            <person name="Nakagami H."/>
            <person name="Naramoto S."/>
            <person name="Nishitani K."/>
            <person name="Ohtani M."/>
            <person name="Okamoto T."/>
            <person name="Okumura M."/>
            <person name="Phillips J."/>
            <person name="Pollak B."/>
            <person name="Reinders A."/>
            <person name="Rovekamp M."/>
            <person name="Sano R."/>
            <person name="Sawa S."/>
            <person name="Schmid M.W."/>
            <person name="Shirakawa M."/>
            <person name="Solano R."/>
            <person name="Spunde A."/>
            <person name="Suetsugu N."/>
            <person name="Sugano S."/>
            <person name="Sugiyama A."/>
            <person name="Sun R."/>
            <person name="Suzuki Y."/>
            <person name="Takenaka M."/>
            <person name="Takezawa D."/>
            <person name="Tomogane H."/>
            <person name="Tsuzuki M."/>
            <person name="Ueda T."/>
            <person name="Umeda M."/>
            <person name="Ward J.M."/>
            <person name="Watanabe Y."/>
            <person name="Yazaki K."/>
            <person name="Yokoyama R."/>
            <person name="Yoshitake Y."/>
            <person name="Yotsui I."/>
            <person name="Zachgo S."/>
            <person name="Schmutz J."/>
        </authorList>
    </citation>
    <scope>NUCLEOTIDE SEQUENCE [LARGE SCALE GENOMIC DNA]</scope>
    <source>
        <strain evidence="14">Tak-1</strain>
    </source>
</reference>
<dbReference type="GO" id="GO:0009003">
    <property type="term" value="F:signal peptidase activity"/>
    <property type="evidence" value="ECO:0007669"/>
    <property type="project" value="UniProtKB-EC"/>
</dbReference>
<dbReference type="Pfam" id="PF00717">
    <property type="entry name" value="Peptidase_S24"/>
    <property type="match status" value="1"/>
</dbReference>
<evidence type="ECO:0000256" key="5">
    <source>
        <dbReference type="ARBA" id="ARBA00019685"/>
    </source>
</evidence>
<keyword evidence="14" id="KW-1185">Reference proteome</keyword>
<evidence type="ECO:0000256" key="11">
    <source>
        <dbReference type="ARBA" id="ARBA00045533"/>
    </source>
</evidence>
<proteinExistence type="inferred from homology"/>
<evidence type="ECO:0000313" key="13">
    <source>
        <dbReference type="EMBL" id="PTQ28051.1"/>
    </source>
</evidence>
<evidence type="ECO:0000256" key="3">
    <source>
        <dbReference type="ARBA" id="ARBA00011035"/>
    </source>
</evidence>
<comment type="function">
    <text evidence="11">Catalytic component of the signal peptidase complex (SPC) which catalyzes the cleavage of N-terminal signal sequences from nascent proteins as they are translocated into the lumen of the endoplasmic reticulum. Specifically cleaves N-terminal signal peptides that contain a hydrophobic alpha-helix (h-region) shorter than 18-20 amino acids.</text>
</comment>
<evidence type="ECO:0000256" key="6">
    <source>
        <dbReference type="ARBA" id="ARBA00021755"/>
    </source>
</evidence>
<dbReference type="EMBL" id="KZ772844">
    <property type="protein sequence ID" value="PTQ28051.1"/>
    <property type="molecule type" value="Genomic_DNA"/>
</dbReference>
<dbReference type="InterPro" id="IPR015927">
    <property type="entry name" value="Peptidase_S24_S26A/B/C"/>
</dbReference>
<name>A0A2R6W2H9_MARPO</name>
<dbReference type="PRINTS" id="PR00728">
    <property type="entry name" value="SIGNALPTASE"/>
</dbReference>
<dbReference type="AlphaFoldDB" id="A0A2R6W2H9"/>
<keyword evidence="10" id="KW-0472">Membrane</keyword>
<dbReference type="SUPFAM" id="SSF51306">
    <property type="entry name" value="LexA/Signal peptidase"/>
    <property type="match status" value="1"/>
</dbReference>
<sequence length="187" mass="20821">MPGQVEGSRMARSSIVRKFLEEALDLGKAAGLALVIWQSLIYVTGSPTPVMVVLTGSMEPGIRAGDVLVVRAVDERPVRAGDIVVFRLEGREIPIVHRVVRVHEDRLTGEVELLTKGDANPYDDLIIYGPDLEWIRREHLVGRVVCFVPYLGKITVLLRNKSAKFIATAALGFTMLLLGFRERFNDR</sequence>
<comment type="catalytic activity">
    <reaction evidence="1">
        <text>Cleavage of hydrophobic, N-terminal signal or leader sequences from secreted and periplasmic proteins.</text>
        <dbReference type="EC" id="3.4.21.89"/>
    </reaction>
</comment>
<evidence type="ECO:0000259" key="12">
    <source>
        <dbReference type="Pfam" id="PF00717"/>
    </source>
</evidence>
<comment type="subcellular location">
    <subcellularLocation>
        <location evidence="2">Endoplasmic reticulum membrane</location>
        <topology evidence="2">Single-pass type II membrane protein</topology>
    </subcellularLocation>
</comment>
<keyword evidence="9" id="KW-1133">Transmembrane helix</keyword>
<dbReference type="NCBIfam" id="TIGR02228">
    <property type="entry name" value="sigpep_I_arch"/>
    <property type="match status" value="1"/>
</dbReference>
<evidence type="ECO:0000256" key="2">
    <source>
        <dbReference type="ARBA" id="ARBA00004648"/>
    </source>
</evidence>
<gene>
    <name evidence="13" type="ORF">MARPO_0175s0013</name>
</gene>
<accession>A0A2R6W2H9</accession>
<keyword evidence="8" id="KW-0812">Transmembrane</keyword>
<dbReference type="Gramene" id="Mp5g01510.1">
    <property type="protein sequence ID" value="Mp5g01510.1.cds1"/>
    <property type="gene ID" value="Mp5g01510"/>
</dbReference>
<dbReference type="Proteomes" id="UP000244005">
    <property type="component" value="Unassembled WGS sequence"/>
</dbReference>
<keyword evidence="7" id="KW-0378">Hydrolase</keyword>
<comment type="similarity">
    <text evidence="3">Belongs to the peptidase S26B family.</text>
</comment>
<evidence type="ECO:0000256" key="1">
    <source>
        <dbReference type="ARBA" id="ARBA00000677"/>
    </source>
</evidence>
<keyword evidence="7" id="KW-0645">Protease</keyword>